<evidence type="ECO:0000313" key="1">
    <source>
        <dbReference type="EMBL" id="VFJ52934.1"/>
    </source>
</evidence>
<reference evidence="1" key="1">
    <citation type="submission" date="2019-02" db="EMBL/GenBank/DDBJ databases">
        <authorList>
            <person name="Gruber-Vodicka R. H."/>
            <person name="Seah K. B. B."/>
        </authorList>
    </citation>
    <scope>NUCLEOTIDE SEQUENCE</scope>
    <source>
        <strain evidence="1">BECK_DK161</strain>
    </source>
</reference>
<gene>
    <name evidence="1" type="ORF">BECKDK2373C_GA0170839_103814</name>
</gene>
<dbReference type="AlphaFoldDB" id="A0A450SI28"/>
<organism evidence="1">
    <name type="scientific">Candidatus Kentrum sp. DK</name>
    <dbReference type="NCBI Taxonomy" id="2126562"/>
    <lineage>
        <taxon>Bacteria</taxon>
        <taxon>Pseudomonadati</taxon>
        <taxon>Pseudomonadota</taxon>
        <taxon>Gammaproteobacteria</taxon>
        <taxon>Candidatus Kentrum</taxon>
    </lineage>
</organism>
<protein>
    <submittedName>
        <fullName evidence="1">Uncharacterized protein</fullName>
    </submittedName>
</protein>
<sequence>MGTFVVDAELSGAVPIMDTLMGTALRSFAHPTPYQVTDSEAYTTIVSRQTDVRTHSPIIH</sequence>
<accession>A0A450SI28</accession>
<proteinExistence type="predicted"/>
<name>A0A450SI28_9GAMM</name>
<dbReference type="EMBL" id="CAADEY010000038">
    <property type="protein sequence ID" value="VFJ52934.1"/>
    <property type="molecule type" value="Genomic_DNA"/>
</dbReference>